<dbReference type="GeneID" id="56034454"/>
<organism evidence="3 4">
    <name type="scientific">Natrinema halophilum</name>
    <dbReference type="NCBI Taxonomy" id="1699371"/>
    <lineage>
        <taxon>Archaea</taxon>
        <taxon>Methanobacteriati</taxon>
        <taxon>Methanobacteriota</taxon>
        <taxon>Stenosarchaea group</taxon>
        <taxon>Halobacteria</taxon>
        <taxon>Halobacteriales</taxon>
        <taxon>Natrialbaceae</taxon>
        <taxon>Natrinema</taxon>
    </lineage>
</organism>
<dbReference type="RefSeq" id="WP_179261915.1">
    <property type="nucleotide sequence ID" value="NZ_CP058601.1"/>
</dbReference>
<keyword evidence="4" id="KW-1185">Reference proteome</keyword>
<dbReference type="EMBL" id="CP058601">
    <property type="protein sequence ID" value="QLG49914.1"/>
    <property type="molecule type" value="Genomic_DNA"/>
</dbReference>
<feature type="compositionally biased region" description="Basic and acidic residues" evidence="1">
    <location>
        <begin position="90"/>
        <end position="114"/>
    </location>
</feature>
<gene>
    <name evidence="3" type="ORF">HYG82_14145</name>
</gene>
<feature type="transmembrane region" description="Helical" evidence="2">
    <location>
        <begin position="42"/>
        <end position="62"/>
    </location>
</feature>
<keyword evidence="2" id="KW-0472">Membrane</keyword>
<dbReference type="AlphaFoldDB" id="A0A7D5GIH9"/>
<protein>
    <submittedName>
        <fullName evidence="3">Uncharacterized protein</fullName>
    </submittedName>
</protein>
<accession>A0A7D5GIH9</accession>
<dbReference type="KEGG" id="haly:HYG82_14145"/>
<reference evidence="3 4" key="1">
    <citation type="submission" date="2020-07" db="EMBL/GenBank/DDBJ databases">
        <authorList>
            <person name="Cui H."/>
        </authorList>
    </citation>
    <scope>NUCLEOTIDE SEQUENCE [LARGE SCALE GENOMIC DNA]</scope>
    <source>
        <strain evidence="3 4">YPL8</strain>
    </source>
</reference>
<dbReference type="OrthoDB" id="306439at2157"/>
<evidence type="ECO:0000313" key="4">
    <source>
        <dbReference type="Proteomes" id="UP000509241"/>
    </source>
</evidence>
<proteinExistence type="predicted"/>
<evidence type="ECO:0000313" key="3">
    <source>
        <dbReference type="EMBL" id="QLG49914.1"/>
    </source>
</evidence>
<keyword evidence="2" id="KW-0812">Transmembrane</keyword>
<keyword evidence="2" id="KW-1133">Transmembrane helix</keyword>
<sequence length="126" mass="12966">MVRSDAGSDPLYRSGLRHLVGAVVLLVVGSSLVVYAPAAAPAATATGSLAILIGLAIAVATLRQGSPPAGDGGEDDTNSSVWNAIPSEQYDGRHAESGGLTRDEQERALEDIRQQADGLSDDPSRK</sequence>
<feature type="transmembrane region" description="Helical" evidence="2">
    <location>
        <begin position="16"/>
        <end position="36"/>
    </location>
</feature>
<name>A0A7D5GIH9_9EURY</name>
<dbReference type="Proteomes" id="UP000509241">
    <property type="component" value="Chromosome"/>
</dbReference>
<evidence type="ECO:0000256" key="1">
    <source>
        <dbReference type="SAM" id="MobiDB-lite"/>
    </source>
</evidence>
<feature type="region of interest" description="Disordered" evidence="1">
    <location>
        <begin position="64"/>
        <end position="126"/>
    </location>
</feature>
<evidence type="ECO:0000256" key="2">
    <source>
        <dbReference type="SAM" id="Phobius"/>
    </source>
</evidence>